<evidence type="ECO:0000256" key="2">
    <source>
        <dbReference type="SAM" id="MobiDB-lite"/>
    </source>
</evidence>
<feature type="coiled-coil region" evidence="1">
    <location>
        <begin position="625"/>
        <end position="708"/>
    </location>
</feature>
<dbReference type="InterPro" id="IPR032427">
    <property type="entry name" value="P22_portal"/>
</dbReference>
<name>A0A1V8P430_CITBR</name>
<proteinExistence type="predicted"/>
<reference evidence="3 4" key="1">
    <citation type="submission" date="2017-03" db="EMBL/GenBank/DDBJ databases">
        <authorList>
            <person name="Afonso C.L."/>
            <person name="Miller P.J."/>
            <person name="Scott M.A."/>
            <person name="Spackman E."/>
            <person name="Goraichik I."/>
            <person name="Dimitrov K.M."/>
            <person name="Suarez D.L."/>
            <person name="Swayne D.E."/>
        </authorList>
    </citation>
    <scope>NUCLEOTIDE SEQUENCE [LARGE SCALE GENOMIC DNA]</scope>
    <source>
        <strain evidence="3 4">ATCC 51113</strain>
    </source>
</reference>
<evidence type="ECO:0000313" key="4">
    <source>
        <dbReference type="Proteomes" id="UP000192573"/>
    </source>
</evidence>
<accession>A0A1V8P430</accession>
<gene>
    <name evidence="3" type="ORF">BZK42_00660</name>
</gene>
<feature type="compositionally biased region" description="Low complexity" evidence="2">
    <location>
        <begin position="612"/>
        <end position="623"/>
    </location>
</feature>
<evidence type="ECO:0000313" key="3">
    <source>
        <dbReference type="EMBL" id="OQM43445.1"/>
    </source>
</evidence>
<dbReference type="RefSeq" id="WP_080858555.1">
    <property type="nucleotide sequence ID" value="NZ_CP077405.1"/>
</dbReference>
<feature type="region of interest" description="Disordered" evidence="2">
    <location>
        <begin position="601"/>
        <end position="623"/>
    </location>
</feature>
<dbReference type="EMBL" id="NAEW01000001">
    <property type="protein sequence ID" value="OQM43445.1"/>
    <property type="molecule type" value="Genomic_DNA"/>
</dbReference>
<sequence length="715" mass="80669">MNTEQIQTSAAGSPGAEAPRFSQQKLLAVSSDIDHQPKWRDGANKACAYYDGDQLDPEVITVLEERGQPKTIHNLIAPTIDGVLGMEAKTRTDLMVVSDDPDEEAEKLADAINAEFADACRLSNLNKARSDAYAEQIKAGLSWVEVRRNSDPFGPKFKVSTVNRNEVYWDWLSREADLSDCRWLMRRRWMDTDEAKVSFPGMSQIIDYAVHEWRGFVDTTLAEGQDSQLMSAWEEYQSWSREQSEWLQSDRRRVLLQVVYYRVYQRMPVIELNNGRVVAFDKNNLMQAVAVATGRVQVTIGRVSRIREAWFVGPHFITDRPCTAPQGMFPLVPFWGYRKDKTGEPYGLVSRAIPAQDEVNFRRLKLTWQLQAKRVVMDNDATDMSNSEVMEQVERPDGVIRLNADRKNKTSIADVFSVQQDSQISNQQFTVMQESEKLIQDTMGVYAAFLGQNSNASSGVAISNLVEQGGTTLAEINDNYQFACQQVGRLLLSYLLEDLKKRRNYAVVINRNDKRKRQTVTLNEDGDDGEMTNDISRLNTYIALAPVQQTPAFKAQLAQRMSEVIQGLPPEVQAAVLDLWVNLLDVPDKQEFVERIRTALGTPKSPDEMTPEEQQQAQQQQEIQQQQMELQMREMAGKVAKLEADAAKAQAAAQKDAAAAQLDTAKAQGQRYVDALNQANAADVLTGIQNSEQESALLQQQILQTLQQRIEAMQL</sequence>
<comment type="caution">
    <text evidence="3">The sequence shown here is derived from an EMBL/GenBank/DDBJ whole genome shotgun (WGS) entry which is preliminary data.</text>
</comment>
<dbReference type="AlphaFoldDB" id="A0A1V8P430"/>
<evidence type="ECO:0000256" key="1">
    <source>
        <dbReference type="SAM" id="Coils"/>
    </source>
</evidence>
<protein>
    <submittedName>
        <fullName evidence="3">Portal protein</fullName>
    </submittedName>
</protein>
<keyword evidence="1" id="KW-0175">Coiled coil</keyword>
<dbReference type="Pfam" id="PF16510">
    <property type="entry name" value="P22_portal"/>
    <property type="match status" value="1"/>
</dbReference>
<dbReference type="Proteomes" id="UP000192573">
    <property type="component" value="Unassembled WGS sequence"/>
</dbReference>
<organism evidence="3 4">
    <name type="scientific">Citrobacter braakii</name>
    <dbReference type="NCBI Taxonomy" id="57706"/>
    <lineage>
        <taxon>Bacteria</taxon>
        <taxon>Pseudomonadati</taxon>
        <taxon>Pseudomonadota</taxon>
        <taxon>Gammaproteobacteria</taxon>
        <taxon>Enterobacterales</taxon>
        <taxon>Enterobacteriaceae</taxon>
        <taxon>Citrobacter</taxon>
        <taxon>Citrobacter freundii complex</taxon>
    </lineage>
</organism>